<feature type="region of interest" description="Disordered" evidence="1">
    <location>
        <begin position="1"/>
        <end position="33"/>
    </location>
</feature>
<feature type="region of interest" description="Disordered" evidence="1">
    <location>
        <begin position="486"/>
        <end position="509"/>
    </location>
</feature>
<organism evidence="3 4">
    <name type="scientific">Lithohypha guttulata</name>
    <dbReference type="NCBI Taxonomy" id="1690604"/>
    <lineage>
        <taxon>Eukaryota</taxon>
        <taxon>Fungi</taxon>
        <taxon>Dikarya</taxon>
        <taxon>Ascomycota</taxon>
        <taxon>Pezizomycotina</taxon>
        <taxon>Eurotiomycetes</taxon>
        <taxon>Chaetothyriomycetidae</taxon>
        <taxon>Chaetothyriales</taxon>
        <taxon>Trichomeriaceae</taxon>
        <taxon>Lithohypha</taxon>
    </lineage>
</organism>
<name>A0ABR0KA89_9EURO</name>
<evidence type="ECO:0000256" key="1">
    <source>
        <dbReference type="SAM" id="MobiDB-lite"/>
    </source>
</evidence>
<dbReference type="EMBL" id="JAVRRG010000054">
    <property type="protein sequence ID" value="KAK5092643.1"/>
    <property type="molecule type" value="Genomic_DNA"/>
</dbReference>
<feature type="region of interest" description="Disordered" evidence="1">
    <location>
        <begin position="165"/>
        <end position="206"/>
    </location>
</feature>
<dbReference type="SUPFAM" id="SSF50729">
    <property type="entry name" value="PH domain-like"/>
    <property type="match status" value="2"/>
</dbReference>
<gene>
    <name evidence="3" type="ORF">LTR24_004979</name>
</gene>
<dbReference type="Proteomes" id="UP001345013">
    <property type="component" value="Unassembled WGS sequence"/>
</dbReference>
<evidence type="ECO:0000313" key="3">
    <source>
        <dbReference type="EMBL" id="KAK5092643.1"/>
    </source>
</evidence>
<dbReference type="SMART" id="SM00233">
    <property type="entry name" value="PH"/>
    <property type="match status" value="2"/>
</dbReference>
<feature type="region of interest" description="Disordered" evidence="1">
    <location>
        <begin position="262"/>
        <end position="324"/>
    </location>
</feature>
<dbReference type="InterPro" id="IPR011993">
    <property type="entry name" value="PH-like_dom_sf"/>
</dbReference>
<reference evidence="3 4" key="1">
    <citation type="submission" date="2023-08" db="EMBL/GenBank/DDBJ databases">
        <title>Black Yeasts Isolated from many extreme environments.</title>
        <authorList>
            <person name="Coleine C."/>
            <person name="Stajich J.E."/>
            <person name="Selbmann L."/>
        </authorList>
    </citation>
    <scope>NUCLEOTIDE SEQUENCE [LARGE SCALE GENOMIC DNA]</scope>
    <source>
        <strain evidence="3 4">CCFEE 5885</strain>
    </source>
</reference>
<dbReference type="InterPro" id="IPR001849">
    <property type="entry name" value="PH_domain"/>
</dbReference>
<feature type="compositionally biased region" description="Polar residues" evidence="1">
    <location>
        <begin position="296"/>
        <end position="322"/>
    </location>
</feature>
<keyword evidence="4" id="KW-1185">Reference proteome</keyword>
<feature type="region of interest" description="Disordered" evidence="1">
    <location>
        <begin position="431"/>
        <end position="473"/>
    </location>
</feature>
<feature type="domain" description="PH" evidence="2">
    <location>
        <begin position="326"/>
        <end position="425"/>
    </location>
</feature>
<dbReference type="Gene3D" id="2.30.29.30">
    <property type="entry name" value="Pleckstrin-homology domain (PH domain)/Phosphotyrosine-binding domain (PTB)"/>
    <property type="match status" value="2"/>
</dbReference>
<feature type="compositionally biased region" description="Polar residues" evidence="1">
    <location>
        <begin position="21"/>
        <end position="33"/>
    </location>
</feature>
<protein>
    <recommendedName>
        <fullName evidence="2">PH domain-containing protein</fullName>
    </recommendedName>
</protein>
<dbReference type="PANTHER" id="PTHR14336:SF8">
    <property type="entry name" value="PROTEIN OPY1"/>
    <property type="match status" value="1"/>
</dbReference>
<comment type="caution">
    <text evidence="3">The sequence shown here is derived from an EMBL/GenBank/DDBJ whole genome shotgun (WGS) entry which is preliminary data.</text>
</comment>
<dbReference type="PROSITE" id="PS50003">
    <property type="entry name" value="PH_DOMAIN"/>
    <property type="match status" value="2"/>
</dbReference>
<dbReference type="PANTHER" id="PTHR14336">
    <property type="entry name" value="TANDEM PH DOMAIN CONTAINING PROTEIN"/>
    <property type="match status" value="1"/>
</dbReference>
<dbReference type="Pfam" id="PF00169">
    <property type="entry name" value="PH"/>
    <property type="match status" value="2"/>
</dbReference>
<feature type="compositionally biased region" description="Low complexity" evidence="1">
    <location>
        <begin position="439"/>
        <end position="457"/>
    </location>
</feature>
<feature type="domain" description="PH" evidence="2">
    <location>
        <begin position="66"/>
        <end position="165"/>
    </location>
</feature>
<feature type="compositionally biased region" description="Polar residues" evidence="1">
    <location>
        <begin position="182"/>
        <end position="192"/>
    </location>
</feature>
<evidence type="ECO:0000313" key="4">
    <source>
        <dbReference type="Proteomes" id="UP001345013"/>
    </source>
</evidence>
<dbReference type="InterPro" id="IPR051707">
    <property type="entry name" value="PI-Interact_SigTrans_Reg"/>
</dbReference>
<proteinExistence type="predicted"/>
<accession>A0ABR0KA89</accession>
<evidence type="ECO:0000259" key="2">
    <source>
        <dbReference type="PROSITE" id="PS50003"/>
    </source>
</evidence>
<dbReference type="CDD" id="cd13298">
    <property type="entry name" value="PH1_PH_fungal"/>
    <property type="match status" value="1"/>
</dbReference>
<sequence length="509" mass="55179">MASLPKSGPGPGPIRPISPQRAHSSNPRHITVPSQLLPVQTTGARPPLNIGPLSPVDQNGSFLFDRVIKCGKVNRRVKKKGAWRSSWKPAYLVLRPNLLSVYKDQDENELRASITLSDVTAVAPVKKPNHDHVFGIFSPAKNHHFSTTSARHTSDWITLIRMESRTEEQNDLQPPNAGFQHGDNQSYDTTDMSADEDPYRPGSPDALQWAVTGQEARGAPPANTDPRRILGLAPYSGTEAFTTSQSDFSDGFSSSLPGTKGCLSASVPNPPSLLSPIPDDGTSSSRPTFDRGASYLSDTGTASKLASSNPASKQTRQPQASQDPLRVIRQGHLKLLKTVSGVKQWKSIWMVLRPQGLAMYKSNAEYTPVLIIPIYTMIEAAEIDMGRKHKQNCFQVICEEKTYRLQAETDDELESWLGALKSVLVKQEAERSSRRTSVSAGSALQGLGQGEQQSQMSARQPAGSRDGTSALSSQMRHVSLEHLGASGARRVMSPSGGLTAYTHVTSPAA</sequence>